<dbReference type="Gene3D" id="3.40.50.1110">
    <property type="entry name" value="SGNH hydrolase"/>
    <property type="match status" value="1"/>
</dbReference>
<dbReference type="InterPro" id="IPR036514">
    <property type="entry name" value="SGNH_hydro_sf"/>
</dbReference>
<dbReference type="PANTHER" id="PTHR30383">
    <property type="entry name" value="THIOESTERASE 1/PROTEASE 1/LYSOPHOSPHOLIPASE L1"/>
    <property type="match status" value="1"/>
</dbReference>
<dbReference type="InterPro" id="IPR013830">
    <property type="entry name" value="SGNH_hydro"/>
</dbReference>
<dbReference type="HOGENOM" id="CLU_051180_3_0_6"/>
<proteinExistence type="predicted"/>
<evidence type="ECO:0000313" key="3">
    <source>
        <dbReference type="Proteomes" id="UP000002675"/>
    </source>
</evidence>
<dbReference type="SUPFAM" id="SSF52266">
    <property type="entry name" value="SGNH hydrolase"/>
    <property type="match status" value="1"/>
</dbReference>
<dbReference type="Pfam" id="PF13472">
    <property type="entry name" value="Lipase_GDSL_2"/>
    <property type="match status" value="1"/>
</dbReference>
<dbReference type="STRING" id="672.VV93_v1c37620"/>
<dbReference type="PROSITE" id="PS01098">
    <property type="entry name" value="LIPASE_GDSL_SER"/>
    <property type="match status" value="1"/>
</dbReference>
<evidence type="ECO:0000313" key="2">
    <source>
        <dbReference type="EMBL" id="BAC96798.1"/>
    </source>
</evidence>
<dbReference type="NCBIfam" id="NF007819">
    <property type="entry name" value="PRK10528.1"/>
    <property type="match status" value="1"/>
</dbReference>
<dbReference type="GO" id="GO:0006629">
    <property type="term" value="P:lipid metabolic process"/>
    <property type="evidence" value="ECO:0007669"/>
    <property type="project" value="InterPro"/>
</dbReference>
<dbReference type="InterPro" id="IPR051532">
    <property type="entry name" value="Ester_Hydrolysis_Enzymes"/>
</dbReference>
<evidence type="ECO:0000259" key="1">
    <source>
        <dbReference type="Pfam" id="PF13472"/>
    </source>
</evidence>
<dbReference type="InterPro" id="IPR008265">
    <property type="entry name" value="Lipase_GDSL_AS"/>
</dbReference>
<dbReference type="Proteomes" id="UP000002675">
    <property type="component" value="Chromosome II"/>
</dbReference>
<accession>Q7ME98</accession>
<organism evidence="2 3">
    <name type="scientific">Vibrio vulnificus (strain YJ016)</name>
    <dbReference type="NCBI Taxonomy" id="196600"/>
    <lineage>
        <taxon>Bacteria</taxon>
        <taxon>Pseudomonadati</taxon>
        <taxon>Pseudomonadota</taxon>
        <taxon>Gammaproteobacteria</taxon>
        <taxon>Vibrionales</taxon>
        <taxon>Vibrionaceae</taxon>
        <taxon>Vibrio</taxon>
    </lineage>
</organism>
<dbReference type="eggNOG" id="COG2755">
    <property type="taxonomic scope" value="Bacteria"/>
</dbReference>
<dbReference type="AlphaFoldDB" id="Q7ME98"/>
<dbReference type="EMBL" id="BA000038">
    <property type="protein sequence ID" value="BAC96798.1"/>
    <property type="molecule type" value="Genomic_DNA"/>
</dbReference>
<sequence>MTTFTFLRIVNCSLLVETCLLTDSALITGDGMVRLFSLLIMFFLSNVAHATEKVLILGDSLSAGYNMSAEQAWPNLLPEALNTYGKNVEVINASISGDTTGNGLSRLPELLKTHSPDWVLIELGANDGLRGFPHKVISSNLSRMIQLSKASDAKVALMQIRVPPNYGKRYTDAFVELYPTLAEHHQVPLLPFFLEQVIVKPEWMMPDGLHPMPEAQPWIAQFVAKTFYKHL</sequence>
<feature type="domain" description="SGNH hydrolase-type esterase" evidence="1">
    <location>
        <begin position="56"/>
        <end position="214"/>
    </location>
</feature>
<reference evidence="2 3" key="1">
    <citation type="journal article" date="2003" name="Genome Res.">
        <title>Comparative genome analysis of Vibrio vulnificus, a marine pathogen.</title>
        <authorList>
            <person name="Chen C.Y."/>
            <person name="Wu K.M."/>
            <person name="Chang Y.C."/>
            <person name="Chang C.H."/>
            <person name="Tsai H.C."/>
            <person name="Liao T.L."/>
            <person name="Liu Y.M."/>
            <person name="Chen H.J."/>
            <person name="Shen A.B."/>
            <person name="Li J.C."/>
            <person name="Su T.L."/>
            <person name="Shao C.P."/>
            <person name="Lee C.T."/>
            <person name="Hor L.I."/>
            <person name="Tsai S.F."/>
        </authorList>
    </citation>
    <scope>NUCLEOTIDE SEQUENCE [LARGE SCALE GENOMIC DNA]</scope>
    <source>
        <strain evidence="2 3">YJ016</strain>
    </source>
</reference>
<dbReference type="GO" id="GO:0004622">
    <property type="term" value="F:phosphatidylcholine lysophospholipase activity"/>
    <property type="evidence" value="ECO:0007669"/>
    <property type="project" value="TreeGrafter"/>
</dbReference>
<dbReference type="KEGG" id="vvy:VVA0773"/>
<dbReference type="PANTHER" id="PTHR30383:SF24">
    <property type="entry name" value="THIOESTERASE 1_PROTEASE 1_LYSOPHOSPHOLIPASE L1"/>
    <property type="match status" value="1"/>
</dbReference>
<gene>
    <name evidence="2" type="ordered locus">VVA0773</name>
</gene>
<name>Q7ME98_VIBVY</name>
<dbReference type="CDD" id="cd01822">
    <property type="entry name" value="Lysophospholipase_L1_like"/>
    <property type="match status" value="1"/>
</dbReference>
<protein>
    <submittedName>
        <fullName evidence="2">Lysophospholipase L1</fullName>
    </submittedName>
</protein>